<protein>
    <submittedName>
        <fullName evidence="2">ATPase</fullName>
    </submittedName>
</protein>
<accession>A0A160DSR7</accession>
<gene>
    <name evidence="2" type="ORF">I596_1327</name>
</gene>
<name>A0A160DSR7_9GAMM</name>
<keyword evidence="3" id="KW-1185">Reference proteome</keyword>
<dbReference type="InterPro" id="IPR025512">
    <property type="entry name" value="DUF4399"/>
</dbReference>
<dbReference type="PATRIC" id="fig|1300342.3.peg.1294"/>
<feature type="domain" description="DUF4399" evidence="1">
    <location>
        <begin position="79"/>
        <end position="170"/>
    </location>
</feature>
<evidence type="ECO:0000259" key="1">
    <source>
        <dbReference type="Pfam" id="PF14347"/>
    </source>
</evidence>
<dbReference type="Pfam" id="PF14347">
    <property type="entry name" value="DUF4399"/>
    <property type="match status" value="1"/>
</dbReference>
<reference evidence="2 3" key="1">
    <citation type="submission" date="2016-04" db="EMBL/GenBank/DDBJ databases">
        <title>Complete genome sequence of Dokdonella koreensis DS-123T.</title>
        <authorList>
            <person name="Kim J.F."/>
            <person name="Lee H."/>
            <person name="Kwak M.-J."/>
        </authorList>
    </citation>
    <scope>NUCLEOTIDE SEQUENCE [LARGE SCALE GENOMIC DNA]</scope>
    <source>
        <strain evidence="2 3">DS-123</strain>
    </source>
</reference>
<dbReference type="AlphaFoldDB" id="A0A160DSR7"/>
<dbReference type="Proteomes" id="UP000076830">
    <property type="component" value="Chromosome"/>
</dbReference>
<evidence type="ECO:0000313" key="3">
    <source>
        <dbReference type="Proteomes" id="UP000076830"/>
    </source>
</evidence>
<dbReference type="EMBL" id="CP015249">
    <property type="protein sequence ID" value="ANB17357.1"/>
    <property type="molecule type" value="Genomic_DNA"/>
</dbReference>
<organism evidence="2 3">
    <name type="scientific">Dokdonella koreensis DS-123</name>
    <dbReference type="NCBI Taxonomy" id="1300342"/>
    <lineage>
        <taxon>Bacteria</taxon>
        <taxon>Pseudomonadati</taxon>
        <taxon>Pseudomonadota</taxon>
        <taxon>Gammaproteobacteria</taxon>
        <taxon>Lysobacterales</taxon>
        <taxon>Rhodanobacteraceae</taxon>
        <taxon>Dokdonella</taxon>
    </lineage>
</organism>
<sequence>MIAVSNPKEIPMPGTALRLAGLFGAAALGWSGAPVMADEPHAAHAAAPAAAPRIKAPAGVELYFIAPKDGEKVGREVVVKFGLRGMGVAPAGVTVDKTGHHHLLIDVDALPPADQPIPADAHHVHFGGGQTETRITLTPGTHTLQLNLADALHRQFDPPIVSSKITVTVE</sequence>
<proteinExistence type="predicted"/>
<evidence type="ECO:0000313" key="2">
    <source>
        <dbReference type="EMBL" id="ANB17357.1"/>
    </source>
</evidence>
<dbReference type="KEGG" id="dko:I596_1327"/>
<dbReference type="STRING" id="1300342.I596_1327"/>